<dbReference type="SUPFAM" id="SSF52467">
    <property type="entry name" value="DHS-like NAD/FAD-binding domain"/>
    <property type="match status" value="1"/>
</dbReference>
<accession>Q3A8U2</accession>
<protein>
    <recommendedName>
        <fullName evidence="3">Deacetylase sirtuin-type domain-containing protein</fullName>
    </recommendedName>
</protein>
<dbReference type="EMBL" id="CP000141">
    <property type="protein sequence ID" value="ABB13767.1"/>
    <property type="molecule type" value="Genomic_DNA"/>
</dbReference>
<evidence type="ECO:0000313" key="1">
    <source>
        <dbReference type="EMBL" id="ABB13767.1"/>
    </source>
</evidence>
<dbReference type="AlphaFoldDB" id="Q3A8U2"/>
<evidence type="ECO:0008006" key="3">
    <source>
        <dbReference type="Google" id="ProtNLM"/>
    </source>
</evidence>
<evidence type="ECO:0000313" key="2">
    <source>
        <dbReference type="Proteomes" id="UP000002706"/>
    </source>
</evidence>
<dbReference type="KEGG" id="chy:CHY_2650"/>
<keyword evidence="2" id="KW-1185">Reference proteome</keyword>
<dbReference type="InParanoid" id="Q3A8U2"/>
<dbReference type="InterPro" id="IPR029035">
    <property type="entry name" value="DHS-like_NAD/FAD-binding_dom"/>
</dbReference>
<name>Q3A8U2_CARHZ</name>
<organism evidence="1 2">
    <name type="scientific">Carboxydothermus hydrogenoformans (strain ATCC BAA-161 / DSM 6008 / Z-2901)</name>
    <dbReference type="NCBI Taxonomy" id="246194"/>
    <lineage>
        <taxon>Bacteria</taxon>
        <taxon>Bacillati</taxon>
        <taxon>Bacillota</taxon>
        <taxon>Clostridia</taxon>
        <taxon>Thermoanaerobacterales</taxon>
        <taxon>Thermoanaerobacteraceae</taxon>
        <taxon>Carboxydothermus</taxon>
    </lineage>
</organism>
<sequence length="269" mass="32260">MTTWKIYIVNYMVNLNMRMYVRDWKMLYGIIFSSLELPDYPTIYDYLLLSLRKKDVIATFNWDPLLLQAYRRVYKITSKLPKLLFLHGNVAVGVCEQCKRVGFIKDKCSKCGKQLKRSRLLYPIKKKNYHLDPFIKSQWDAIQHYLKYAYSFTVFGYSAPKSDVSAIELLKQAWGSPGERNLEQIQIIDIKEDEELREAWDDFIHTHHYETHKSFFESSLAKYPRRINEAYWAMFMECEFVDTHEFREGLSFEELKEQVQNLVQYEEDE</sequence>
<reference evidence="1 2" key="1">
    <citation type="journal article" date="2005" name="PLoS Genet.">
        <title>Life in hot carbon monoxide: the complete genome sequence of Carboxydothermus hydrogenoformans Z-2901.</title>
        <authorList>
            <person name="Wu M."/>
            <person name="Ren Q."/>
            <person name="Durkin A.S."/>
            <person name="Daugherty S.C."/>
            <person name="Brinkac L.M."/>
            <person name="Dodson R.J."/>
            <person name="Madupu R."/>
            <person name="Sullivan S.A."/>
            <person name="Kolonay J.F."/>
            <person name="Haft D.H."/>
            <person name="Nelson W.C."/>
            <person name="Tallon L.J."/>
            <person name="Jones K.M."/>
            <person name="Ulrich L.E."/>
            <person name="Gonzalez J.M."/>
            <person name="Zhulin I.B."/>
            <person name="Robb F.T."/>
            <person name="Eisen J.A."/>
        </authorList>
    </citation>
    <scope>NUCLEOTIDE SEQUENCE [LARGE SCALE GENOMIC DNA]</scope>
    <source>
        <strain evidence="2">ATCC BAA-161 / DSM 6008 / Z-2901</strain>
    </source>
</reference>
<dbReference type="HOGENOM" id="CLU_1033228_0_0_9"/>
<proteinExistence type="predicted"/>
<dbReference type="Proteomes" id="UP000002706">
    <property type="component" value="Chromosome"/>
</dbReference>
<dbReference type="eggNOG" id="ENOG502ZBP4">
    <property type="taxonomic scope" value="Bacteria"/>
</dbReference>
<gene>
    <name evidence="1" type="ordered locus">CHY_2650</name>
</gene>
<dbReference type="STRING" id="246194.CHY_2650"/>